<feature type="compositionally biased region" description="Basic residues" evidence="1">
    <location>
        <begin position="125"/>
        <end position="140"/>
    </location>
</feature>
<organism evidence="2">
    <name type="scientific">uncultured Nocardioides sp</name>
    <dbReference type="NCBI Taxonomy" id="198441"/>
    <lineage>
        <taxon>Bacteria</taxon>
        <taxon>Bacillati</taxon>
        <taxon>Actinomycetota</taxon>
        <taxon>Actinomycetes</taxon>
        <taxon>Propionibacteriales</taxon>
        <taxon>Nocardioidaceae</taxon>
        <taxon>Nocardioides</taxon>
        <taxon>environmental samples</taxon>
    </lineage>
</organism>
<feature type="compositionally biased region" description="Gly residues" evidence="1">
    <location>
        <begin position="346"/>
        <end position="358"/>
    </location>
</feature>
<feature type="compositionally biased region" description="Low complexity" evidence="1">
    <location>
        <begin position="334"/>
        <end position="345"/>
    </location>
</feature>
<reference evidence="2" key="1">
    <citation type="submission" date="2020-02" db="EMBL/GenBank/DDBJ databases">
        <authorList>
            <person name="Meier V. D."/>
        </authorList>
    </citation>
    <scope>NUCLEOTIDE SEQUENCE</scope>
    <source>
        <strain evidence="2">AVDCRST_MAG32</strain>
    </source>
</reference>
<feature type="compositionally biased region" description="Basic residues" evidence="1">
    <location>
        <begin position="153"/>
        <end position="165"/>
    </location>
</feature>
<feature type="region of interest" description="Disordered" evidence="1">
    <location>
        <begin position="18"/>
        <end position="178"/>
    </location>
</feature>
<sequence>DPGAALLGSARVRVGRQRTARLRAVRADHPRAGRDRRRPGLGAVDPVGLRRRCLHLPPAALDHPQRGRRSGGRRTTCRPPRRCPRGHRGAPPRPARLAAPRPSLPPRRRVVPGAGGAAHPGVGSRRSRPGRARRTGTVRSRRVEPRGGERAALRARRGAPARGRARPGGPRGLPGRRVARGVLAPGVADHRLCRGRVPAPRVPRRCCHRAAREPDRAHRRPGPARAARGVAPGGDGDVRRAGALPGAVHGRAGGGPAGHPPGERSCHVRWPRHAPVARPPPGRAHGRGTGGGGCGRCPARPGAAAPGLRRYGRGLSGPGRCARSRMRPGHHQPGAAARGAGPRTRGVGGARLGRGAGGRSRCRRRTGWAVGARHDGRRLPGRRGGGDRCADGRRPAIAGGLRAQPGL</sequence>
<evidence type="ECO:0000313" key="2">
    <source>
        <dbReference type="EMBL" id="CAA9395803.1"/>
    </source>
</evidence>
<protein>
    <submittedName>
        <fullName evidence="2">Uncharacterized protein</fullName>
    </submittedName>
</protein>
<feature type="compositionally biased region" description="Basic residues" evidence="1">
    <location>
        <begin position="66"/>
        <end position="90"/>
    </location>
</feature>
<accession>A0A6J4NS56</accession>
<feature type="non-terminal residue" evidence="2">
    <location>
        <position position="1"/>
    </location>
</feature>
<feature type="non-terminal residue" evidence="2">
    <location>
        <position position="407"/>
    </location>
</feature>
<dbReference type="AlphaFoldDB" id="A0A6J4NS56"/>
<gene>
    <name evidence="2" type="ORF">AVDCRST_MAG32-2618</name>
</gene>
<feature type="compositionally biased region" description="Low complexity" evidence="1">
    <location>
        <begin position="296"/>
        <end position="309"/>
    </location>
</feature>
<feature type="compositionally biased region" description="Basic and acidic residues" evidence="1">
    <location>
        <begin position="141"/>
        <end position="152"/>
    </location>
</feature>
<name>A0A6J4NS56_9ACTN</name>
<proteinExistence type="predicted"/>
<dbReference type="EMBL" id="CADCUM010000103">
    <property type="protein sequence ID" value="CAA9395803.1"/>
    <property type="molecule type" value="Genomic_DNA"/>
</dbReference>
<feature type="compositionally biased region" description="Basic and acidic residues" evidence="1">
    <location>
        <begin position="372"/>
        <end position="394"/>
    </location>
</feature>
<feature type="region of interest" description="Disordered" evidence="1">
    <location>
        <begin position="208"/>
        <end position="407"/>
    </location>
</feature>
<evidence type="ECO:0000256" key="1">
    <source>
        <dbReference type="SAM" id="MobiDB-lite"/>
    </source>
</evidence>